<sequence>MASLPNFDRLNTEFYRNQEKAHLEQRLLFASIEGGGQSWLCLVSEGVNPPKTIDSKRFYTTVKKDGKTLPRKPLAVIKDCVRWLQGFEKREGKLASIGIVSFGPCDLNHASEHYGKITTTPKEGWQFTSVVQPFQTAFRNVPIGFDTDVNMVAVSEYMYGGHGEITSSSYITVGTGIGVGMCTNGKPVHGMVHPEGGHIRVPRYRAVNLDKKLQLPWLDKDGVDNYAGNCKFHCKKEDYPFPCVEGMANSDAIADRLGIDKSQLPDAPDDDPIWDCVAYYLAQLCMSITFLMSPEVIVIGGGVMKRKTLLPLIRKHFQGLLGDYFKNDIYHKDIDKYIVQSKFDAIKGDVHAGVMGGLELARRVYELSDKSRLRAQQMKIEQLNEILMEKTRQARKNGMKETSKGSHSIVDDVVKGIGMLALGLGIGVGAALTASSLTAKKDK</sequence>
<evidence type="ECO:0000256" key="3">
    <source>
        <dbReference type="ARBA" id="ARBA00022833"/>
    </source>
</evidence>
<protein>
    <recommendedName>
        <fullName evidence="5">fructokinase</fullName>
        <ecNumber evidence="5">2.7.1.4</ecNumber>
    </recommendedName>
</protein>
<dbReference type="PROSITE" id="PS01125">
    <property type="entry name" value="ROK"/>
    <property type="match status" value="1"/>
</dbReference>
<feature type="transmembrane region" description="Helical" evidence="7">
    <location>
        <begin position="417"/>
        <end position="439"/>
    </location>
</feature>
<accession>A0A7S2X7I5</accession>
<dbReference type="InterPro" id="IPR043129">
    <property type="entry name" value="ATPase_NBD"/>
</dbReference>
<gene>
    <name evidence="8" type="ORF">LSP00402_LOCUS652</name>
</gene>
<keyword evidence="4" id="KW-0460">Magnesium</keyword>
<dbReference type="InterPro" id="IPR000600">
    <property type="entry name" value="ROK"/>
</dbReference>
<dbReference type="Gene3D" id="3.30.420.40">
    <property type="match status" value="2"/>
</dbReference>
<dbReference type="CDD" id="cd24067">
    <property type="entry name" value="ASKHA_NBD_ROK_BsFRK-like"/>
    <property type="match status" value="1"/>
</dbReference>
<organism evidence="8">
    <name type="scientific">Lotharella oceanica</name>
    <dbReference type="NCBI Taxonomy" id="641309"/>
    <lineage>
        <taxon>Eukaryota</taxon>
        <taxon>Sar</taxon>
        <taxon>Rhizaria</taxon>
        <taxon>Cercozoa</taxon>
        <taxon>Chlorarachniophyceae</taxon>
        <taxon>Lotharella</taxon>
    </lineage>
</organism>
<evidence type="ECO:0000313" key="8">
    <source>
        <dbReference type="EMBL" id="CAD9745162.1"/>
    </source>
</evidence>
<dbReference type="EC" id="2.7.1.4" evidence="5"/>
<keyword evidence="7" id="KW-0472">Membrane</keyword>
<keyword evidence="7" id="KW-0812">Transmembrane</keyword>
<dbReference type="EMBL" id="HBHP01001021">
    <property type="protein sequence ID" value="CAD9745162.1"/>
    <property type="molecule type" value="Transcribed_RNA"/>
</dbReference>
<evidence type="ECO:0000256" key="5">
    <source>
        <dbReference type="ARBA" id="ARBA00038887"/>
    </source>
</evidence>
<dbReference type="PANTHER" id="PTHR42742:SF3">
    <property type="entry name" value="FRUCTOKINASE"/>
    <property type="match status" value="1"/>
</dbReference>
<dbReference type="GO" id="GO:0046872">
    <property type="term" value="F:metal ion binding"/>
    <property type="evidence" value="ECO:0007669"/>
    <property type="project" value="UniProtKB-KW"/>
</dbReference>
<dbReference type="SUPFAM" id="SSF53067">
    <property type="entry name" value="Actin-like ATPase domain"/>
    <property type="match status" value="2"/>
</dbReference>
<dbReference type="InterPro" id="IPR049874">
    <property type="entry name" value="ROK_cs"/>
</dbReference>
<dbReference type="Pfam" id="PF00480">
    <property type="entry name" value="ROK"/>
    <property type="match status" value="1"/>
</dbReference>
<proteinExistence type="predicted"/>
<comment type="cofactor">
    <cofactor evidence="1">
        <name>Mg(2+)</name>
        <dbReference type="ChEBI" id="CHEBI:18420"/>
    </cofactor>
</comment>
<dbReference type="PANTHER" id="PTHR42742">
    <property type="entry name" value="TRANSCRIPTIONAL REPRESSOR MPRA"/>
    <property type="match status" value="1"/>
</dbReference>
<dbReference type="GO" id="GO:0008865">
    <property type="term" value="F:fructokinase activity"/>
    <property type="evidence" value="ECO:0007669"/>
    <property type="project" value="UniProtKB-EC"/>
</dbReference>
<evidence type="ECO:0000256" key="7">
    <source>
        <dbReference type="SAM" id="Phobius"/>
    </source>
</evidence>
<comment type="catalytic activity">
    <reaction evidence="6">
        <text>D-fructose + ATP = D-fructose 6-phosphate + ADP + H(+)</text>
        <dbReference type="Rhea" id="RHEA:16125"/>
        <dbReference type="ChEBI" id="CHEBI:15378"/>
        <dbReference type="ChEBI" id="CHEBI:30616"/>
        <dbReference type="ChEBI" id="CHEBI:37721"/>
        <dbReference type="ChEBI" id="CHEBI:61527"/>
        <dbReference type="ChEBI" id="CHEBI:456216"/>
        <dbReference type="EC" id="2.7.1.4"/>
    </reaction>
</comment>
<dbReference type="AlphaFoldDB" id="A0A7S2X7I5"/>
<keyword evidence="2" id="KW-0479">Metal-binding</keyword>
<evidence type="ECO:0000256" key="2">
    <source>
        <dbReference type="ARBA" id="ARBA00022723"/>
    </source>
</evidence>
<evidence type="ECO:0000256" key="4">
    <source>
        <dbReference type="ARBA" id="ARBA00022842"/>
    </source>
</evidence>
<keyword evidence="3" id="KW-0862">Zinc</keyword>
<keyword evidence="7" id="KW-1133">Transmembrane helix</keyword>
<evidence type="ECO:0000256" key="1">
    <source>
        <dbReference type="ARBA" id="ARBA00001946"/>
    </source>
</evidence>
<dbReference type="InterPro" id="IPR051804">
    <property type="entry name" value="Carb_Metab_Reg_Kinase/Isom"/>
</dbReference>
<reference evidence="8" key="1">
    <citation type="submission" date="2021-01" db="EMBL/GenBank/DDBJ databases">
        <authorList>
            <person name="Corre E."/>
            <person name="Pelletier E."/>
            <person name="Niang G."/>
            <person name="Scheremetjew M."/>
            <person name="Finn R."/>
            <person name="Kale V."/>
            <person name="Holt S."/>
            <person name="Cochrane G."/>
            <person name="Meng A."/>
            <person name="Brown T."/>
            <person name="Cohen L."/>
        </authorList>
    </citation>
    <scope>NUCLEOTIDE SEQUENCE</scope>
    <source>
        <strain evidence="8">CCMP622</strain>
    </source>
</reference>
<evidence type="ECO:0000256" key="6">
    <source>
        <dbReference type="ARBA" id="ARBA00048451"/>
    </source>
</evidence>
<name>A0A7S2X7I5_9EUKA</name>